<dbReference type="InterPro" id="IPR002213">
    <property type="entry name" value="UDP_glucos_trans"/>
</dbReference>
<dbReference type="PANTHER" id="PTHR48047">
    <property type="entry name" value="GLYCOSYLTRANSFERASE"/>
    <property type="match status" value="1"/>
</dbReference>
<dbReference type="AlphaFoldDB" id="A0A8H6TFZ2"/>
<name>A0A8H6TFZ2_9AGAR</name>
<dbReference type="Pfam" id="PF00201">
    <property type="entry name" value="UDPGT"/>
    <property type="match status" value="1"/>
</dbReference>
<dbReference type="Proteomes" id="UP000636479">
    <property type="component" value="Unassembled WGS sequence"/>
</dbReference>
<keyword evidence="2" id="KW-0808">Transferase</keyword>
<dbReference type="RefSeq" id="XP_037226065.1">
    <property type="nucleotide sequence ID" value="XM_037358155.1"/>
</dbReference>
<evidence type="ECO:0000313" key="4">
    <source>
        <dbReference type="Proteomes" id="UP000636479"/>
    </source>
</evidence>
<evidence type="ECO:0000313" key="3">
    <source>
        <dbReference type="EMBL" id="KAF7316042.1"/>
    </source>
</evidence>
<accession>A0A8H6TFZ2</accession>
<dbReference type="PANTHER" id="PTHR48047:SF215">
    <property type="entry name" value="GLYCOSYLTRANSFERASE"/>
    <property type="match status" value="1"/>
</dbReference>
<reference evidence="3" key="1">
    <citation type="submission" date="2020-05" db="EMBL/GenBank/DDBJ databases">
        <title>Mycena genomes resolve the evolution of fungal bioluminescence.</title>
        <authorList>
            <person name="Tsai I.J."/>
        </authorList>
    </citation>
    <scope>NUCLEOTIDE SEQUENCE</scope>
    <source>
        <strain evidence="3">171206Taipei</strain>
    </source>
</reference>
<gene>
    <name evidence="3" type="ORF">MIND_00121900</name>
</gene>
<sequence length="509" mass="56131">MSMHHTVTLLPPMWGHTVGYLHLVVQLLNAEPTLVMTIVQHKLMVPNMEKELSACKYDTKRLRLIGVGDEHVKFDPNSFEVPFTQLLMGWMATIPVLVAGSLEWPSPQTIHFDFTVGGPVFAPTKAIVGPDVKTVLWYCSNGAAMYVSVSEYDFAAIFDKIWVDEKARAGRSKEELQLDICEACNGSDKLTGEVVKILGVPDMYDYERISLAAGPPVWHWPILTSGQTLAKGVDGFIAATGAYIEPVGVPFLQDYYQKRGQTFFTVGPQTHDKYFKEDPPHEPITNEVVRTFLDSAYATHGENSVLYISFGSLFFPVANTKHVEALIDILLVTEPAFPFVFALGSNLGQTGLSQEFIDRVNASGKGLIATYWVEQRAILQHQAVGWFLTHGGFNSITEALTLGMPMIIWPAGAEQPGNAAYFSSEPHPVAFEFMQIRTAAQIGPSLRFGDKLNITGTIEDAIQEFEMVLGEARGEKGMMLRAHAQGAAKLLRYGRGAEAAAEIKRLAIF</sequence>
<evidence type="ECO:0008006" key="5">
    <source>
        <dbReference type="Google" id="ProtNLM"/>
    </source>
</evidence>
<evidence type="ECO:0000256" key="2">
    <source>
        <dbReference type="ARBA" id="ARBA00022679"/>
    </source>
</evidence>
<comment type="similarity">
    <text evidence="1">Belongs to the UDP-glycosyltransferase family.</text>
</comment>
<protein>
    <recommendedName>
        <fullName evidence="5">Glycosyltransferase family 1 protein</fullName>
    </recommendedName>
</protein>
<dbReference type="GO" id="GO:0035251">
    <property type="term" value="F:UDP-glucosyltransferase activity"/>
    <property type="evidence" value="ECO:0007669"/>
    <property type="project" value="TreeGrafter"/>
</dbReference>
<dbReference type="GeneID" id="59340671"/>
<proteinExistence type="inferred from homology"/>
<organism evidence="3 4">
    <name type="scientific">Mycena indigotica</name>
    <dbReference type="NCBI Taxonomy" id="2126181"/>
    <lineage>
        <taxon>Eukaryota</taxon>
        <taxon>Fungi</taxon>
        <taxon>Dikarya</taxon>
        <taxon>Basidiomycota</taxon>
        <taxon>Agaricomycotina</taxon>
        <taxon>Agaricomycetes</taxon>
        <taxon>Agaricomycetidae</taxon>
        <taxon>Agaricales</taxon>
        <taxon>Marasmiineae</taxon>
        <taxon>Mycenaceae</taxon>
        <taxon>Mycena</taxon>
    </lineage>
</organism>
<dbReference type="OrthoDB" id="5835829at2759"/>
<comment type="caution">
    <text evidence="3">The sequence shown here is derived from an EMBL/GenBank/DDBJ whole genome shotgun (WGS) entry which is preliminary data.</text>
</comment>
<evidence type="ECO:0000256" key="1">
    <source>
        <dbReference type="ARBA" id="ARBA00009995"/>
    </source>
</evidence>
<dbReference type="EMBL" id="JACAZF010000001">
    <property type="protein sequence ID" value="KAF7316042.1"/>
    <property type="molecule type" value="Genomic_DNA"/>
</dbReference>
<dbReference type="SUPFAM" id="SSF53756">
    <property type="entry name" value="UDP-Glycosyltransferase/glycogen phosphorylase"/>
    <property type="match status" value="1"/>
</dbReference>
<keyword evidence="4" id="KW-1185">Reference proteome</keyword>
<dbReference type="Gene3D" id="3.40.50.2000">
    <property type="entry name" value="Glycogen Phosphorylase B"/>
    <property type="match status" value="1"/>
</dbReference>